<feature type="domain" description="Glutaredoxin" evidence="11">
    <location>
        <begin position="20"/>
        <end position="83"/>
    </location>
</feature>
<dbReference type="PRINTS" id="PR00160">
    <property type="entry name" value="GLUTAREDOXIN"/>
</dbReference>
<sequence length="108" mass="12052">MSTNQAVKDFVEGEISSHKVMMFSKTYCPFCTKAKKALQKAGLQDFHVIEIENRSDGGEIQDYLNKRNRSRTVPQVHINGKFIGGGTETEDLERSGKLLEMLKACGAL</sequence>
<keyword evidence="3" id="KW-0813">Transport</keyword>
<evidence type="ECO:0000256" key="7">
    <source>
        <dbReference type="ARBA" id="ARBA00023284"/>
    </source>
</evidence>
<evidence type="ECO:0000256" key="3">
    <source>
        <dbReference type="ARBA" id="ARBA00022448"/>
    </source>
</evidence>
<dbReference type="EMBL" id="DS469675">
    <property type="protein sequence ID" value="EDO36222.1"/>
    <property type="molecule type" value="Genomic_DNA"/>
</dbReference>
<evidence type="ECO:0000256" key="1">
    <source>
        <dbReference type="ARBA" id="ARBA00002549"/>
    </source>
</evidence>
<dbReference type="GO" id="GO:0015038">
    <property type="term" value="F:glutathione disulfide oxidoreductase activity"/>
    <property type="evidence" value="ECO:0000318"/>
    <property type="project" value="GO_Central"/>
</dbReference>
<evidence type="ECO:0000256" key="10">
    <source>
        <dbReference type="ARBA" id="ARBA00039819"/>
    </source>
</evidence>
<dbReference type="NCBIfam" id="TIGR02180">
    <property type="entry name" value="GRX_euk"/>
    <property type="match status" value="1"/>
</dbReference>
<dbReference type="PhylomeDB" id="A7SJ69"/>
<dbReference type="AlphaFoldDB" id="A7SJ69"/>
<dbReference type="PROSITE" id="PS51354">
    <property type="entry name" value="GLUTAREDOXIN_2"/>
    <property type="match status" value="1"/>
</dbReference>
<evidence type="ECO:0000313" key="13">
    <source>
        <dbReference type="Proteomes" id="UP000001593"/>
    </source>
</evidence>
<dbReference type="eggNOG" id="KOG1752">
    <property type="taxonomic scope" value="Eukaryota"/>
</dbReference>
<dbReference type="FunFam" id="3.40.30.10:FF:000026">
    <property type="entry name" value="Glutaredoxin 2"/>
    <property type="match status" value="1"/>
</dbReference>
<organism evidence="12 13">
    <name type="scientific">Nematostella vectensis</name>
    <name type="common">Starlet sea anemone</name>
    <dbReference type="NCBI Taxonomy" id="45351"/>
    <lineage>
        <taxon>Eukaryota</taxon>
        <taxon>Metazoa</taxon>
        <taxon>Cnidaria</taxon>
        <taxon>Anthozoa</taxon>
        <taxon>Hexacorallia</taxon>
        <taxon>Actiniaria</taxon>
        <taxon>Edwardsiidae</taxon>
        <taxon>Nematostella</taxon>
    </lineage>
</organism>
<evidence type="ECO:0000256" key="4">
    <source>
        <dbReference type="ARBA" id="ARBA00022982"/>
    </source>
</evidence>
<dbReference type="PANTHER" id="PTHR45694">
    <property type="entry name" value="GLUTAREDOXIN 2"/>
    <property type="match status" value="1"/>
</dbReference>
<comment type="function">
    <text evidence="8">Glutathione-dependent oxidoreductase that facilitates the maintenance of mitochondrial redox homeostasis upon induction of apoptosis by oxidative stress. Involved in response to hydrogen peroxide and regulation of apoptosis caused by oxidative stress. Acts as a very efficient catalyst of monothiol reactions because of its high affinity for protein glutathione-mixed disulfides. Can receive electrons not only from glutathione (GSH), but also from thioredoxin reductase supporting both monothiol and dithiol reactions. Efficiently catalyzes both glutathionylation and deglutathionylation of mitochondrial complex I, which in turn regulates the superoxide production by the complex. Overexpression decreases the susceptibility to apoptosis and prevents loss of cardiolipin and cytochrome c release.</text>
</comment>
<evidence type="ECO:0000256" key="2">
    <source>
        <dbReference type="ARBA" id="ARBA00007787"/>
    </source>
</evidence>
<dbReference type="Pfam" id="PF00462">
    <property type="entry name" value="Glutaredoxin"/>
    <property type="match status" value="1"/>
</dbReference>
<evidence type="ECO:0000259" key="11">
    <source>
        <dbReference type="Pfam" id="PF00462"/>
    </source>
</evidence>
<dbReference type="Gene3D" id="3.40.30.10">
    <property type="entry name" value="Glutaredoxin"/>
    <property type="match status" value="1"/>
</dbReference>
<keyword evidence="5" id="KW-1015">Disulfide bond</keyword>
<dbReference type="OrthoDB" id="418495at2759"/>
<dbReference type="Proteomes" id="UP000001593">
    <property type="component" value="Unassembled WGS sequence"/>
</dbReference>
<gene>
    <name evidence="12" type="ORF">NEMVEDRAFT_v1g227249</name>
</gene>
<evidence type="ECO:0000256" key="6">
    <source>
        <dbReference type="ARBA" id="ARBA00023206"/>
    </source>
</evidence>
<keyword evidence="6" id="KW-0318">Glutathionylation</keyword>
<dbReference type="HOGENOM" id="CLU_026126_7_2_1"/>
<proteinExistence type="inferred from homology"/>
<evidence type="ECO:0000256" key="5">
    <source>
        <dbReference type="ARBA" id="ARBA00023157"/>
    </source>
</evidence>
<dbReference type="InterPro" id="IPR014025">
    <property type="entry name" value="Glutaredoxin_subgr"/>
</dbReference>
<comment type="similarity">
    <text evidence="2">Belongs to the glutaredoxin family.</text>
</comment>
<evidence type="ECO:0000313" key="12">
    <source>
        <dbReference type="EMBL" id="EDO36222.1"/>
    </source>
</evidence>
<dbReference type="InParanoid" id="A7SJ69"/>
<dbReference type="PROSITE" id="PS00195">
    <property type="entry name" value="GLUTAREDOXIN_1"/>
    <property type="match status" value="1"/>
</dbReference>
<dbReference type="InterPro" id="IPR011899">
    <property type="entry name" value="Glutaredoxin_euk/vir"/>
</dbReference>
<dbReference type="STRING" id="45351.A7SJ69"/>
<dbReference type="PANTHER" id="PTHR45694:SF18">
    <property type="entry name" value="GLUTAREDOXIN-1-RELATED"/>
    <property type="match status" value="1"/>
</dbReference>
<dbReference type="InterPro" id="IPR011767">
    <property type="entry name" value="GLR_AS"/>
</dbReference>
<name>A7SJ69_NEMVE</name>
<protein>
    <recommendedName>
        <fullName evidence="10">Glutaredoxin-2, mitochondrial</fullName>
    </recommendedName>
</protein>
<dbReference type="CDD" id="cd03419">
    <property type="entry name" value="GRX_GRXh_1_2_like"/>
    <property type="match status" value="1"/>
</dbReference>
<dbReference type="SUPFAM" id="SSF52833">
    <property type="entry name" value="Thioredoxin-like"/>
    <property type="match status" value="1"/>
</dbReference>
<accession>A7SJ69</accession>
<dbReference type="KEGG" id="nve:5507669"/>
<evidence type="ECO:0000256" key="9">
    <source>
        <dbReference type="ARBA" id="ARBA00038558"/>
    </source>
</evidence>
<reference evidence="12 13" key="1">
    <citation type="journal article" date="2007" name="Science">
        <title>Sea anemone genome reveals ancestral eumetazoan gene repertoire and genomic organization.</title>
        <authorList>
            <person name="Putnam N.H."/>
            <person name="Srivastava M."/>
            <person name="Hellsten U."/>
            <person name="Dirks B."/>
            <person name="Chapman J."/>
            <person name="Salamov A."/>
            <person name="Terry A."/>
            <person name="Shapiro H."/>
            <person name="Lindquist E."/>
            <person name="Kapitonov V.V."/>
            <person name="Jurka J."/>
            <person name="Genikhovich G."/>
            <person name="Grigoriev I.V."/>
            <person name="Lucas S.M."/>
            <person name="Steele R.E."/>
            <person name="Finnerty J.R."/>
            <person name="Technau U."/>
            <person name="Martindale M.Q."/>
            <person name="Rokhsar D.S."/>
        </authorList>
    </citation>
    <scope>NUCLEOTIDE SEQUENCE [LARGE SCALE GENOMIC DNA]</scope>
    <source>
        <strain evidence="13">CH2 X CH6</strain>
    </source>
</reference>
<dbReference type="OMA" id="YCHKARA"/>
<evidence type="ECO:0000256" key="8">
    <source>
        <dbReference type="ARBA" id="ARBA00037470"/>
    </source>
</evidence>
<dbReference type="GO" id="GO:0034599">
    <property type="term" value="P:cellular response to oxidative stress"/>
    <property type="evidence" value="ECO:0000318"/>
    <property type="project" value="GO_Central"/>
</dbReference>
<dbReference type="GO" id="GO:0005737">
    <property type="term" value="C:cytoplasm"/>
    <property type="evidence" value="ECO:0000318"/>
    <property type="project" value="GO_Central"/>
</dbReference>
<keyword evidence="7" id="KW-0676">Redox-active center</keyword>
<keyword evidence="13" id="KW-1185">Reference proteome</keyword>
<comment type="function">
    <text evidence="1">Has a glutathione-disulfide oxidoreductase activity in the presence of NADPH and glutathione reductase. Reduces low molecular weight disulfides and proteins.</text>
</comment>
<comment type="subunit">
    <text evidence="9">Monomer; active form. Homodimer; inactive form. The homodimer is probably linked by 1 2Fe-2S cluster.</text>
</comment>
<dbReference type="InterPro" id="IPR036249">
    <property type="entry name" value="Thioredoxin-like_sf"/>
</dbReference>
<dbReference type="InterPro" id="IPR002109">
    <property type="entry name" value="Glutaredoxin"/>
</dbReference>
<keyword evidence="4" id="KW-0249">Electron transport</keyword>